<organism evidence="8">
    <name type="scientific">hydrothermal vent metagenome</name>
    <dbReference type="NCBI Taxonomy" id="652676"/>
    <lineage>
        <taxon>unclassified sequences</taxon>
        <taxon>metagenomes</taxon>
        <taxon>ecological metagenomes</taxon>
    </lineage>
</organism>
<accession>A0A3B0Z2S5</accession>
<keyword evidence="4 6" id="KW-1133">Transmembrane helix</keyword>
<evidence type="ECO:0000256" key="2">
    <source>
        <dbReference type="ARBA" id="ARBA00022475"/>
    </source>
</evidence>
<name>A0A3B0Z2S5_9ZZZZ</name>
<dbReference type="AlphaFoldDB" id="A0A3B0Z2S5"/>
<evidence type="ECO:0000259" key="7">
    <source>
        <dbReference type="Pfam" id="PF06271"/>
    </source>
</evidence>
<sequence>MKEALTSPYASFGQRAAALLINLFLFAVVTSLLSLIVLRLSGGAVDLMVAEGFSSVLFLLVLAICWVKLRGSPGQLLMGCYVADEQSHSPIGWKSAAVRALGYIVSLIPLGLGFFLAIWDKRQQGWHDKLAGTLVLQDHHHDLNDESQKSLQQLLTELR</sequence>
<feature type="transmembrane region" description="Helical" evidence="6">
    <location>
        <begin position="16"/>
        <end position="38"/>
    </location>
</feature>
<evidence type="ECO:0000256" key="6">
    <source>
        <dbReference type="SAM" id="Phobius"/>
    </source>
</evidence>
<evidence type="ECO:0000256" key="4">
    <source>
        <dbReference type="ARBA" id="ARBA00022989"/>
    </source>
</evidence>
<evidence type="ECO:0000256" key="3">
    <source>
        <dbReference type="ARBA" id="ARBA00022692"/>
    </source>
</evidence>
<proteinExistence type="predicted"/>
<comment type="subcellular location">
    <subcellularLocation>
        <location evidence="1">Cell membrane</location>
        <topology evidence="1">Multi-pass membrane protein</topology>
    </subcellularLocation>
</comment>
<evidence type="ECO:0000313" key="8">
    <source>
        <dbReference type="EMBL" id="VAW85981.1"/>
    </source>
</evidence>
<dbReference type="Pfam" id="PF06271">
    <property type="entry name" value="RDD"/>
    <property type="match status" value="1"/>
</dbReference>
<gene>
    <name evidence="8" type="ORF">MNBD_GAMMA18-127</name>
</gene>
<feature type="domain" description="RDD" evidence="7">
    <location>
        <begin position="9"/>
        <end position="132"/>
    </location>
</feature>
<feature type="transmembrane region" description="Helical" evidence="6">
    <location>
        <begin position="50"/>
        <end position="69"/>
    </location>
</feature>
<evidence type="ECO:0000256" key="5">
    <source>
        <dbReference type="ARBA" id="ARBA00023136"/>
    </source>
</evidence>
<feature type="transmembrane region" description="Helical" evidence="6">
    <location>
        <begin position="100"/>
        <end position="119"/>
    </location>
</feature>
<reference evidence="8" key="1">
    <citation type="submission" date="2018-06" db="EMBL/GenBank/DDBJ databases">
        <authorList>
            <person name="Zhirakovskaya E."/>
        </authorList>
    </citation>
    <scope>NUCLEOTIDE SEQUENCE</scope>
</reference>
<keyword evidence="2" id="KW-1003">Cell membrane</keyword>
<dbReference type="PANTHER" id="PTHR36115">
    <property type="entry name" value="PROLINE-RICH ANTIGEN HOMOLOG-RELATED"/>
    <property type="match status" value="1"/>
</dbReference>
<dbReference type="EMBL" id="UOFP01000118">
    <property type="protein sequence ID" value="VAW85981.1"/>
    <property type="molecule type" value="Genomic_DNA"/>
</dbReference>
<evidence type="ECO:0000256" key="1">
    <source>
        <dbReference type="ARBA" id="ARBA00004651"/>
    </source>
</evidence>
<dbReference type="GO" id="GO:0005886">
    <property type="term" value="C:plasma membrane"/>
    <property type="evidence" value="ECO:0007669"/>
    <property type="project" value="UniProtKB-SubCell"/>
</dbReference>
<dbReference type="InterPro" id="IPR051791">
    <property type="entry name" value="Pra-immunoreactive"/>
</dbReference>
<dbReference type="PANTHER" id="PTHR36115:SF6">
    <property type="entry name" value="PROLINE-RICH ANTIGEN HOMOLOG"/>
    <property type="match status" value="1"/>
</dbReference>
<keyword evidence="3 6" id="KW-0812">Transmembrane</keyword>
<keyword evidence="5 6" id="KW-0472">Membrane</keyword>
<dbReference type="InterPro" id="IPR010432">
    <property type="entry name" value="RDD"/>
</dbReference>
<protein>
    <recommendedName>
        <fullName evidence="7">RDD domain-containing protein</fullName>
    </recommendedName>
</protein>